<dbReference type="Proteomes" id="UP000800039">
    <property type="component" value="Unassembled WGS sequence"/>
</dbReference>
<evidence type="ECO:0000313" key="3">
    <source>
        <dbReference type="Proteomes" id="UP000800039"/>
    </source>
</evidence>
<evidence type="ECO:0000259" key="1">
    <source>
        <dbReference type="Pfam" id="PF14200"/>
    </source>
</evidence>
<sequence>MSSRNERFQQWYITSEPSGYAFIANRFVPQPLVITASTGSNPNTDLQQAQVLNFEPNAISSQAWKITRLADGYYEIESMRYPGLVLDVKGSSSASGEKVLVYPRNNPQTPNQKWRLSKPTIDTLANYGW</sequence>
<dbReference type="PROSITE" id="PS50231">
    <property type="entry name" value="RICIN_B_LECTIN"/>
    <property type="match status" value="1"/>
</dbReference>
<dbReference type="RefSeq" id="XP_040784163.1">
    <property type="nucleotide sequence ID" value="XM_040933990.1"/>
</dbReference>
<reference evidence="2" key="1">
    <citation type="submission" date="2020-01" db="EMBL/GenBank/DDBJ databases">
        <authorList>
            <consortium name="DOE Joint Genome Institute"/>
            <person name="Haridas S."/>
            <person name="Albert R."/>
            <person name="Binder M."/>
            <person name="Bloem J."/>
            <person name="Labutti K."/>
            <person name="Salamov A."/>
            <person name="Andreopoulos B."/>
            <person name="Baker S.E."/>
            <person name="Barry K."/>
            <person name="Bills G."/>
            <person name="Bluhm B.H."/>
            <person name="Cannon C."/>
            <person name="Castanera R."/>
            <person name="Culley D.E."/>
            <person name="Daum C."/>
            <person name="Ezra D."/>
            <person name="Gonzalez J.B."/>
            <person name="Henrissat B."/>
            <person name="Kuo A."/>
            <person name="Liang C."/>
            <person name="Lipzen A."/>
            <person name="Lutzoni F."/>
            <person name="Magnuson J."/>
            <person name="Mondo S."/>
            <person name="Nolan M."/>
            <person name="Ohm R."/>
            <person name="Pangilinan J."/>
            <person name="Park H.-J."/>
            <person name="Ramirez L."/>
            <person name="Alfaro M."/>
            <person name="Sun H."/>
            <person name="Tritt A."/>
            <person name="Yoshinaga Y."/>
            <person name="Zwiers L.-H."/>
            <person name="Turgeon B.G."/>
            <person name="Goodwin S.B."/>
            <person name="Spatafora J.W."/>
            <person name="Crous P.W."/>
            <person name="Grigoriev I.V."/>
        </authorList>
    </citation>
    <scope>NUCLEOTIDE SEQUENCE</scope>
    <source>
        <strain evidence="2">CBS 394.84</strain>
    </source>
</reference>
<dbReference type="InterPro" id="IPR035992">
    <property type="entry name" value="Ricin_B-like_lectins"/>
</dbReference>
<dbReference type="OrthoDB" id="3767651at2759"/>
<proteinExistence type="predicted"/>
<dbReference type="Gene3D" id="2.80.10.50">
    <property type="match status" value="1"/>
</dbReference>
<accession>A0A9P4GAC2</accession>
<protein>
    <submittedName>
        <fullName evidence="2">Carbohydrate-binding module family 13 protein</fullName>
    </submittedName>
</protein>
<dbReference type="Pfam" id="PF14200">
    <property type="entry name" value="RicinB_lectin_2"/>
    <property type="match status" value="1"/>
</dbReference>
<keyword evidence="3" id="KW-1185">Reference proteome</keyword>
<dbReference type="CDD" id="cd00161">
    <property type="entry name" value="beta-trefoil_Ricin-like"/>
    <property type="match status" value="1"/>
</dbReference>
<dbReference type="GeneID" id="63851241"/>
<evidence type="ECO:0000313" key="2">
    <source>
        <dbReference type="EMBL" id="KAF1841600.1"/>
    </source>
</evidence>
<comment type="caution">
    <text evidence="2">The sequence shown here is derived from an EMBL/GenBank/DDBJ whole genome shotgun (WGS) entry which is preliminary data.</text>
</comment>
<dbReference type="InterPro" id="IPR000772">
    <property type="entry name" value="Ricin_B_lectin"/>
</dbReference>
<dbReference type="AlphaFoldDB" id="A0A9P4GAC2"/>
<organism evidence="2 3">
    <name type="scientific">Cucurbitaria berberidis CBS 394.84</name>
    <dbReference type="NCBI Taxonomy" id="1168544"/>
    <lineage>
        <taxon>Eukaryota</taxon>
        <taxon>Fungi</taxon>
        <taxon>Dikarya</taxon>
        <taxon>Ascomycota</taxon>
        <taxon>Pezizomycotina</taxon>
        <taxon>Dothideomycetes</taxon>
        <taxon>Pleosporomycetidae</taxon>
        <taxon>Pleosporales</taxon>
        <taxon>Pleosporineae</taxon>
        <taxon>Cucurbitariaceae</taxon>
        <taxon>Cucurbitaria</taxon>
    </lineage>
</organism>
<dbReference type="SUPFAM" id="SSF50370">
    <property type="entry name" value="Ricin B-like lectins"/>
    <property type="match status" value="1"/>
</dbReference>
<dbReference type="EMBL" id="ML976618">
    <property type="protein sequence ID" value="KAF1841600.1"/>
    <property type="molecule type" value="Genomic_DNA"/>
</dbReference>
<feature type="domain" description="Ricin B lectin" evidence="1">
    <location>
        <begin position="9"/>
        <end position="102"/>
    </location>
</feature>
<name>A0A9P4GAC2_9PLEO</name>
<gene>
    <name evidence="2" type="ORF">K460DRAFT_369605</name>
</gene>